<feature type="region of interest" description="Disordered" evidence="1">
    <location>
        <begin position="137"/>
        <end position="156"/>
    </location>
</feature>
<name>A0ABR1NS02_DIAER</name>
<feature type="compositionally biased region" description="Basic and acidic residues" evidence="1">
    <location>
        <begin position="141"/>
        <end position="153"/>
    </location>
</feature>
<sequence length="234" mass="24390">MAGVARGQVFTQLLNISNQASVNAQEQFGALKPMPPLECLYETQKTSIAGTGKVVSIQSFLALSEPVAITKMEKEWGLWLICEKQIVSSASAGLINRAKPMWNVDHRTICKFPNTSFPGHLQVLDCLEDIRKRLVAPRAPSQDEQRHETRQDGEPIETTASAALKGGCAIGGNATSNVQGGKAEGGSATGGNIDVSTARFTGDMSLTGGEGQGGSGTGDYAVGGSAVGGDVRLG</sequence>
<evidence type="ECO:0000313" key="3">
    <source>
        <dbReference type="Proteomes" id="UP001430848"/>
    </source>
</evidence>
<dbReference type="EMBL" id="JAKNSF020000130">
    <property type="protein sequence ID" value="KAK7713037.1"/>
    <property type="molecule type" value="Genomic_DNA"/>
</dbReference>
<evidence type="ECO:0000256" key="1">
    <source>
        <dbReference type="SAM" id="MobiDB-lite"/>
    </source>
</evidence>
<feature type="compositionally biased region" description="Gly residues" evidence="1">
    <location>
        <begin position="208"/>
        <end position="217"/>
    </location>
</feature>
<proteinExistence type="predicted"/>
<gene>
    <name evidence="2" type="ORF">SLS63_012180</name>
</gene>
<keyword evidence="3" id="KW-1185">Reference proteome</keyword>
<dbReference type="Proteomes" id="UP001430848">
    <property type="component" value="Unassembled WGS sequence"/>
</dbReference>
<comment type="caution">
    <text evidence="2">The sequence shown here is derived from an EMBL/GenBank/DDBJ whole genome shotgun (WGS) entry which is preliminary data.</text>
</comment>
<protein>
    <submittedName>
        <fullName evidence="2">Uncharacterized protein</fullName>
    </submittedName>
</protein>
<evidence type="ECO:0000313" key="2">
    <source>
        <dbReference type="EMBL" id="KAK7713037.1"/>
    </source>
</evidence>
<accession>A0ABR1NS02</accession>
<feature type="region of interest" description="Disordered" evidence="1">
    <location>
        <begin position="201"/>
        <end position="234"/>
    </location>
</feature>
<organism evidence="2 3">
    <name type="scientific">Diaporthe eres</name>
    <name type="common">Phomopsis oblonga</name>
    <dbReference type="NCBI Taxonomy" id="83184"/>
    <lineage>
        <taxon>Eukaryota</taxon>
        <taxon>Fungi</taxon>
        <taxon>Dikarya</taxon>
        <taxon>Ascomycota</taxon>
        <taxon>Pezizomycotina</taxon>
        <taxon>Sordariomycetes</taxon>
        <taxon>Sordariomycetidae</taxon>
        <taxon>Diaporthales</taxon>
        <taxon>Diaporthaceae</taxon>
        <taxon>Diaporthe</taxon>
        <taxon>Diaporthe eres species complex</taxon>
    </lineage>
</organism>
<reference evidence="2 3" key="1">
    <citation type="submission" date="2024-02" db="EMBL/GenBank/DDBJ databases">
        <title>De novo assembly and annotation of 12 fungi associated with fruit tree decline syndrome in Ontario, Canada.</title>
        <authorList>
            <person name="Sulman M."/>
            <person name="Ellouze W."/>
            <person name="Ilyukhin E."/>
        </authorList>
    </citation>
    <scope>NUCLEOTIDE SEQUENCE [LARGE SCALE GENOMIC DNA]</scope>
    <source>
        <strain evidence="2 3">M169</strain>
    </source>
</reference>